<dbReference type="PRINTS" id="PR00455">
    <property type="entry name" value="HTHTETR"/>
</dbReference>
<keyword evidence="3" id="KW-0804">Transcription</keyword>
<dbReference type="PANTHER" id="PTHR47506">
    <property type="entry name" value="TRANSCRIPTIONAL REGULATORY PROTEIN"/>
    <property type="match status" value="1"/>
</dbReference>
<dbReference type="PANTHER" id="PTHR47506:SF1">
    <property type="entry name" value="HTH-TYPE TRANSCRIPTIONAL REGULATOR YJDC"/>
    <property type="match status" value="1"/>
</dbReference>
<sequence>MSNSSPPPSSARHKLLQAAAELFYNNGLGASGIDAIVKKAGVAKKSLYNNFESKNALILAYLAQRHAEWVTLYERRLSHATTPTERVFAIFDAYIDHAEWGYEKGFRGCGAINAAAELSTSHLGRDTVRHQKEAIQALLHEHVMACFPAETERAGLLAQHLAFLLEGAVVRAGLEGHSRCLYDAKRIASELISAWSR</sequence>
<dbReference type="PROSITE" id="PS50977">
    <property type="entry name" value="HTH_TETR_2"/>
    <property type="match status" value="1"/>
</dbReference>
<name>A0A1U9K0X9_9BURK</name>
<dbReference type="EMBL" id="CP019697">
    <property type="protein sequence ID" value="AQS51687.1"/>
    <property type="molecule type" value="Genomic_DNA"/>
</dbReference>
<evidence type="ECO:0000256" key="1">
    <source>
        <dbReference type="ARBA" id="ARBA00023015"/>
    </source>
</evidence>
<dbReference type="SUPFAM" id="SSF46689">
    <property type="entry name" value="Homeodomain-like"/>
    <property type="match status" value="1"/>
</dbReference>
<dbReference type="Proteomes" id="UP000189369">
    <property type="component" value="Chromosome"/>
</dbReference>
<dbReference type="SUPFAM" id="SSF48498">
    <property type="entry name" value="Tetracyclin repressor-like, C-terminal domain"/>
    <property type="match status" value="1"/>
</dbReference>
<organism evidence="6 7">
    <name type="scientific">Paenalcaligenes hominis</name>
    <dbReference type="NCBI Taxonomy" id="643674"/>
    <lineage>
        <taxon>Bacteria</taxon>
        <taxon>Pseudomonadati</taxon>
        <taxon>Pseudomonadota</taxon>
        <taxon>Betaproteobacteria</taxon>
        <taxon>Burkholderiales</taxon>
        <taxon>Alcaligenaceae</taxon>
        <taxon>Paenalcaligenes</taxon>
    </lineage>
</organism>
<evidence type="ECO:0000259" key="5">
    <source>
        <dbReference type="PROSITE" id="PS50977"/>
    </source>
</evidence>
<evidence type="ECO:0000256" key="3">
    <source>
        <dbReference type="ARBA" id="ARBA00023163"/>
    </source>
</evidence>
<dbReference type="Pfam" id="PF00440">
    <property type="entry name" value="TetR_N"/>
    <property type="match status" value="1"/>
</dbReference>
<dbReference type="KEGG" id="phn:PAEH1_09175"/>
<protein>
    <submittedName>
        <fullName evidence="6">TetR family transcriptional regulator</fullName>
    </submittedName>
</protein>
<accession>A0A1U9K0X9</accession>
<evidence type="ECO:0000256" key="4">
    <source>
        <dbReference type="PROSITE-ProRule" id="PRU00335"/>
    </source>
</evidence>
<dbReference type="AlphaFoldDB" id="A0A1U9K0X9"/>
<feature type="domain" description="HTH tetR-type" evidence="5">
    <location>
        <begin position="9"/>
        <end position="69"/>
    </location>
</feature>
<dbReference type="Gene3D" id="1.10.357.10">
    <property type="entry name" value="Tetracycline Repressor, domain 2"/>
    <property type="match status" value="1"/>
</dbReference>
<dbReference type="InterPro" id="IPR036271">
    <property type="entry name" value="Tet_transcr_reg_TetR-rel_C_sf"/>
</dbReference>
<reference evidence="6 7" key="1">
    <citation type="submission" date="2017-01" db="EMBL/GenBank/DDBJ databases">
        <title>Complete Genome Sequence of Paenalcaligenes hominis, Isolated from a paraplegic Patient with neurogenic bladder.</title>
        <authorList>
            <person name="Mukhopadhyay R."/>
            <person name="Joaquin J."/>
            <person name="Hogue R."/>
            <person name="Kilaru A."/>
            <person name="Jospin G."/>
            <person name="Mars K."/>
            <person name="Eisen J.A."/>
            <person name="Chaturvedi V."/>
        </authorList>
    </citation>
    <scope>NUCLEOTIDE SEQUENCE [LARGE SCALE GENOMIC DNA]</scope>
    <source>
        <strain evidence="6 7">15S00501</strain>
    </source>
</reference>
<evidence type="ECO:0000313" key="7">
    <source>
        <dbReference type="Proteomes" id="UP000189369"/>
    </source>
</evidence>
<evidence type="ECO:0000313" key="6">
    <source>
        <dbReference type="EMBL" id="AQS51687.1"/>
    </source>
</evidence>
<dbReference type="OrthoDB" id="116240at2"/>
<dbReference type="STRING" id="643674.PAEH1_09175"/>
<keyword evidence="1" id="KW-0805">Transcription regulation</keyword>
<evidence type="ECO:0000256" key="2">
    <source>
        <dbReference type="ARBA" id="ARBA00023125"/>
    </source>
</evidence>
<dbReference type="InterPro" id="IPR009057">
    <property type="entry name" value="Homeodomain-like_sf"/>
</dbReference>
<proteinExistence type="predicted"/>
<gene>
    <name evidence="6" type="ORF">PAEH1_09175</name>
</gene>
<dbReference type="GO" id="GO:0003677">
    <property type="term" value="F:DNA binding"/>
    <property type="evidence" value="ECO:0007669"/>
    <property type="project" value="UniProtKB-UniRule"/>
</dbReference>
<dbReference type="InterPro" id="IPR001647">
    <property type="entry name" value="HTH_TetR"/>
</dbReference>
<feature type="DNA-binding region" description="H-T-H motif" evidence="4">
    <location>
        <begin position="32"/>
        <end position="51"/>
    </location>
</feature>
<keyword evidence="2 4" id="KW-0238">DNA-binding</keyword>